<feature type="region of interest" description="Disordered" evidence="12">
    <location>
        <begin position="500"/>
        <end position="559"/>
    </location>
</feature>
<feature type="region of interest" description="Disordered" evidence="12">
    <location>
        <begin position="1913"/>
        <end position="1943"/>
    </location>
</feature>
<feature type="region of interest" description="Disordered" evidence="12">
    <location>
        <begin position="312"/>
        <end position="340"/>
    </location>
</feature>
<dbReference type="PANTHER" id="PTHR13190">
    <property type="entry name" value="AUTOPHAGY-RELATED 2, ISOFORM A"/>
    <property type="match status" value="1"/>
</dbReference>
<evidence type="ECO:0000313" key="14">
    <source>
        <dbReference type="Proteomes" id="UP000825002"/>
    </source>
</evidence>
<feature type="compositionally biased region" description="Basic residues" evidence="12">
    <location>
        <begin position="160"/>
        <end position="174"/>
    </location>
</feature>
<feature type="compositionally biased region" description="Basic and acidic residues" evidence="12">
    <location>
        <begin position="231"/>
        <end position="243"/>
    </location>
</feature>
<organism evidence="13 14">
    <name type="scientific">Fragariocoptes setiger</name>
    <dbReference type="NCBI Taxonomy" id="1670756"/>
    <lineage>
        <taxon>Eukaryota</taxon>
        <taxon>Metazoa</taxon>
        <taxon>Ecdysozoa</taxon>
        <taxon>Arthropoda</taxon>
        <taxon>Chelicerata</taxon>
        <taxon>Arachnida</taxon>
        <taxon>Acari</taxon>
        <taxon>Acariformes</taxon>
        <taxon>Trombidiformes</taxon>
        <taxon>Prostigmata</taxon>
        <taxon>Eupodina</taxon>
        <taxon>Eriophyoidea</taxon>
        <taxon>Phytoptidae</taxon>
        <taxon>Fragariocoptes</taxon>
    </lineage>
</organism>
<feature type="compositionally biased region" description="Polar residues" evidence="12">
    <location>
        <begin position="1696"/>
        <end position="1707"/>
    </location>
</feature>
<feature type="compositionally biased region" description="Basic and acidic residues" evidence="12">
    <location>
        <begin position="320"/>
        <end position="333"/>
    </location>
</feature>
<sequence length="2320" mass="257607">GVRYLLHHYLGHFFNEKLTLEQLSIDIYEGKGSIKDLALDVDGLNDELDFVPFHFLDGCSIGQISVEVPWKSLSSDACQVQLDGATFVCRLKTDQDLCRSMCHESTLLTRSLMTSSMQMAEEIVTTEDDDFDSPSSSQYRLSHDDDHDDHADENDPGTPAHHHDRHQCRARKRSLPSSRSDSTQASSDGNNMFEGLEMFAQLIDSVLRRTKLSAYNTIFKIQDNTSDVSEFQEKQSDVRESKHCGPMNSSTESNSKSTNSPESDHQGDGDKSNISTVEFSIKYFRCEEILNEPSTSQSTNVEAIPCDTIINNSYTRRKRSNTDNEPSKGDTDSTQKSPASLVPETITKLLTLEDVEMRIDGVPVSNLVGQHIIKIKYDGQRSEMFMFLSSPLLAVIHSQQLDSFLKVFRTSGDAAGDNKHSSDEHMCKDGVQKIMRQEDYAKIEDQLLQMDTSMIRLASPRRGSMHHVGSPSTTVTAANHMFTATGRRWTNGSYGQASEVTSSKYRSPVHRANESFKSSGSKLDGNESTASGTCFSEASSSTMKTNTTNAHQQQLNGSSPLSDRTEKFFCEVKLPGVWLCVLRDDGPSKKLISPYTNSNNSFADIDKFLDKRVKGAHIRALALRVSLAITSNTFNTFLGDLRVVEYTGEIGAHSQIRILSSDYPNQQLIDSSRYQIACKRNESICLSLLTKTTITLDPRFVDRLALNYSIMKLFTQHCRSAPMDGRMAHRCRSSSISKSNVSGGAAHNLNLTIKGDAIKIELLCPIPDLRPSAERGENYTPRVRDESFLFMLTNSIITWQSNKLEICASRLQIAMKSKASHTDAEATKFMDAQCEIGETIALVMEPSPTNLDNTFLDDEIDQALNEASMYDSIYVSHDAAAPKSSLGPFKTERKVFRSTSAESSSPNKNPSTTNTNRQSSSNDGKRKRSNKDEELHSEHILTPGDRQHFIDYLNQTLMSTKLSMMINMPRCEFDFASKQQLETIYNRFGNDFVFWKPQILSAQIDAQQDVTSNEANKMSVDDSVRHISTVSSTGGGRLGGAAPSYFSCMPSMEDSATDSEVSFHSFNLDPTTDPYHNEATIKIEVAHVILRLFEPDDKEGQTSCDTSVGNKLRVAYRQMNAQKVMLGIVLDVNNRPSTILCLASDHVELANELTSFIQGNVFGECNAKLNMAVEIKRPSPALKEIKFTVRLANAILRDFETSNYKQLWHYINLADEPVLGYISPKIVVEIYVDIAYTALALHRAGARAALLMVDELYLTSTVVEKTSQVMLRMLIDEGSLYLKRNRRGLDMLKNYICVIDSGMIDINIKMSEDGRIEFSVANNVITVRVCHDSLWSLMTLLEKLGQSNEASIIDEPVSASCGKQSKAATVNETTTLEQRLARATVVKLSVAGPRSPNSSVGSASATIAGGDPTCNWSPPDIGGACWPAADSNQRRLASSYRRDSADMALLHDAMNDLDIDYEPLAGGKDRMSCHSKTIEEAPESPPQFFMSHRESHTDVSNDDSDSNDDEQRVTHSKDIYHHEGDDEYDSESADHDDHQPLMKTNDGLLCSDLLTKSEPNIDPTSPLLVTTTPTPTPAPCSDYDDAFFILGADDVGAGIIDTKLQEPVVRQLTNEPIKIVENYFNTAKPRALPDISSFTIEHYVLEETTLVINIYGGRDFDDDDDNDNASDDDEANDELGKVRSRSSILKDGCKSGKNQNEALQSKQRSFRRRHNSESGARSDKFPPKTIEAQSTAEGPRVRFGDGAVNLWESLDLMSAPELFARRGTSRGSANRVNIETKCQGGTWRQTDACVQLNLTKIKSLYELCNNDAPFAWRFMLFIQDIEIRDKVAASNINKLLYEYCTESMPRRNNTNMVAIETIAARNVADQCEECDLKISVKPLRLNIDQDTLIFLIEFFSSFNTLLNKSSQTRYGASSGPNVKTSASPSSGKSGSNSSASSSPLNLAGCHATVHDQNATMQGIDIKTRGISENSDTSYSFGSSASVASSPPSPDTISRSSSISITSATTLTHFDYTPPGDERSQPLYFKSFTFSPDVPIRLDYHGKRVDFDQGALAGVLMGLAHLDHSELKLKRVHAKHGMRGIDRVIVFIVTSWMTDIKRNQLPCLLGGVGPMHSFIQLFQGVRDLVWMPIDQYRKDKRLVRGIQRGASSFSSSTAMAMIDLTNKFVTLVQCTAQLAHDIVTPPTSQHLSARYARQRASRHNHRHHNHHNLQGANLTHPSYSAQLNQPRNFCEGMTQAYAIMREGFQDTVRNVAVGMQADDMRGAVGELVRHIPSTILHPIISVTEGAQNVLVGLKNQLTPEARREAQDKWKLSERCYT</sequence>
<evidence type="ECO:0000256" key="3">
    <source>
        <dbReference type="ARBA" id="ARBA00009714"/>
    </source>
</evidence>
<evidence type="ECO:0000256" key="8">
    <source>
        <dbReference type="ARBA" id="ARBA00023055"/>
    </source>
</evidence>
<feature type="region of interest" description="Disordered" evidence="12">
    <location>
        <begin position="1661"/>
        <end position="1738"/>
    </location>
</feature>
<gene>
    <name evidence="13" type="primary">ATG2B</name>
    <name evidence="13" type="ORF">GZH46_01951</name>
</gene>
<feature type="region of interest" description="Disordered" evidence="12">
    <location>
        <begin position="1981"/>
        <end position="2000"/>
    </location>
</feature>
<evidence type="ECO:0000256" key="1">
    <source>
        <dbReference type="ARBA" id="ARBA00004406"/>
    </source>
</evidence>
<comment type="catalytic activity">
    <reaction evidence="11">
        <text>a 1,2-diacyl-sn-glycero-3-phosphoethanolamine(in) = a 1,2-diacyl-sn-glycero-3-phosphoethanolamine(out)</text>
        <dbReference type="Rhea" id="RHEA:38895"/>
        <dbReference type="ChEBI" id="CHEBI:64612"/>
    </reaction>
</comment>
<evidence type="ECO:0000256" key="7">
    <source>
        <dbReference type="ARBA" id="ARBA00023006"/>
    </source>
</evidence>
<feature type="non-terminal residue" evidence="13">
    <location>
        <position position="1"/>
    </location>
</feature>
<keyword evidence="14" id="KW-1185">Reference proteome</keyword>
<comment type="similarity">
    <text evidence="3">Belongs to the ATG2 family.</text>
</comment>
<feature type="region of interest" description="Disordered" evidence="12">
    <location>
        <begin position="227"/>
        <end position="273"/>
    </location>
</feature>
<evidence type="ECO:0000256" key="5">
    <source>
        <dbReference type="ARBA" id="ARBA00022448"/>
    </source>
</evidence>
<dbReference type="Proteomes" id="UP000825002">
    <property type="component" value="Unassembled WGS sequence"/>
</dbReference>
<dbReference type="InterPro" id="IPR026849">
    <property type="entry name" value="ATG2"/>
</dbReference>
<feature type="region of interest" description="Disordered" evidence="12">
    <location>
        <begin position="895"/>
        <end position="941"/>
    </location>
</feature>
<keyword evidence="5" id="KW-0813">Transport</keyword>
<feature type="compositionally biased region" description="Basic and acidic residues" evidence="12">
    <location>
        <begin position="262"/>
        <end position="271"/>
    </location>
</feature>
<proteinExistence type="inferred from homology"/>
<dbReference type="EMBL" id="JAIFTH010000433">
    <property type="protein sequence ID" value="KAG9509528.1"/>
    <property type="molecule type" value="Genomic_DNA"/>
</dbReference>
<feature type="compositionally biased region" description="Basic and acidic residues" evidence="12">
    <location>
        <begin position="1509"/>
        <end position="1524"/>
    </location>
</feature>
<comment type="subcellular location">
    <subcellularLocation>
        <location evidence="1">Endoplasmic reticulum membrane</location>
        <topology evidence="1">Peripheral membrane protein</topology>
    </subcellularLocation>
    <subcellularLocation>
        <location evidence="2">Preautophagosomal structure membrane</location>
        <topology evidence="2">Peripheral membrane protein</topology>
    </subcellularLocation>
</comment>
<keyword evidence="9" id="KW-0472">Membrane</keyword>
<reference evidence="13 14" key="1">
    <citation type="submission" date="2020-10" db="EMBL/GenBank/DDBJ databases">
        <authorList>
            <person name="Klimov P.B."/>
            <person name="Dyachkov S.M."/>
            <person name="Chetverikov P.E."/>
        </authorList>
    </citation>
    <scope>NUCLEOTIDE SEQUENCE [LARGE SCALE GENOMIC DNA]</scope>
    <source>
        <strain evidence="13">BMOC 18-1129-001#AD2665</strain>
        <tissue evidence="13">Entire mites</tissue>
    </source>
</reference>
<feature type="compositionally biased region" description="Basic and acidic residues" evidence="12">
    <location>
        <begin position="141"/>
        <end position="150"/>
    </location>
</feature>
<keyword evidence="8" id="KW-0445">Lipid transport</keyword>
<evidence type="ECO:0000256" key="2">
    <source>
        <dbReference type="ARBA" id="ARBA00004623"/>
    </source>
</evidence>
<evidence type="ECO:0000256" key="6">
    <source>
        <dbReference type="ARBA" id="ARBA00022824"/>
    </source>
</evidence>
<evidence type="ECO:0000256" key="12">
    <source>
        <dbReference type="SAM" id="MobiDB-lite"/>
    </source>
</evidence>
<feature type="region of interest" description="Disordered" evidence="12">
    <location>
        <begin position="1479"/>
        <end position="1544"/>
    </location>
</feature>
<feature type="compositionally biased region" description="Acidic residues" evidence="12">
    <location>
        <begin position="1661"/>
        <end position="1677"/>
    </location>
</feature>
<evidence type="ECO:0000256" key="9">
    <source>
        <dbReference type="ARBA" id="ARBA00023136"/>
    </source>
</evidence>
<feature type="compositionally biased region" description="Low complexity" evidence="12">
    <location>
        <begin position="248"/>
        <end position="261"/>
    </location>
</feature>
<evidence type="ECO:0000256" key="11">
    <source>
        <dbReference type="ARBA" id="ARBA00024615"/>
    </source>
</evidence>
<evidence type="ECO:0000313" key="13">
    <source>
        <dbReference type="EMBL" id="KAG9509528.1"/>
    </source>
</evidence>
<keyword evidence="6" id="KW-0256">Endoplasmic reticulum</keyword>
<evidence type="ECO:0000256" key="10">
    <source>
        <dbReference type="ARBA" id="ARBA00024479"/>
    </source>
</evidence>
<evidence type="ECO:0000256" key="4">
    <source>
        <dbReference type="ARBA" id="ARBA00018070"/>
    </source>
</evidence>
<feature type="region of interest" description="Disordered" evidence="12">
    <location>
        <begin position="125"/>
        <end position="190"/>
    </location>
</feature>
<protein>
    <recommendedName>
        <fullName evidence="4">Autophagy-related protein 2</fullName>
    </recommendedName>
</protein>
<feature type="compositionally biased region" description="Polar residues" evidence="12">
    <location>
        <begin position="515"/>
        <end position="559"/>
    </location>
</feature>
<comment type="catalytic activity">
    <reaction evidence="10">
        <text>a 1,2-diacyl-sn-glycero-3-phospho-L-serine(in) = a 1,2-diacyl-sn-glycero-3-phospho-L-serine(out)</text>
        <dbReference type="Rhea" id="RHEA:38663"/>
        <dbReference type="ChEBI" id="CHEBI:57262"/>
    </reaction>
</comment>
<feature type="compositionally biased region" description="Basic and acidic residues" evidence="12">
    <location>
        <begin position="930"/>
        <end position="941"/>
    </location>
</feature>
<comment type="caution">
    <text evidence="13">The sequence shown here is derived from an EMBL/GenBank/DDBJ whole genome shotgun (WGS) entry which is preliminary data.</text>
</comment>
<name>A0ABQ7S806_9ACAR</name>
<feature type="compositionally biased region" description="Low complexity" evidence="12">
    <location>
        <begin position="903"/>
        <end position="922"/>
    </location>
</feature>
<dbReference type="Pfam" id="PF13329">
    <property type="entry name" value="ATG2_CAD"/>
    <property type="match status" value="2"/>
</dbReference>
<feature type="compositionally biased region" description="Low complexity" evidence="12">
    <location>
        <begin position="177"/>
        <end position="187"/>
    </location>
</feature>
<feature type="compositionally biased region" description="Polar residues" evidence="12">
    <location>
        <begin position="1913"/>
        <end position="1924"/>
    </location>
</feature>
<feature type="compositionally biased region" description="Low complexity" evidence="12">
    <location>
        <begin position="1925"/>
        <end position="1943"/>
    </location>
</feature>
<accession>A0ABQ7S806</accession>
<dbReference type="PANTHER" id="PTHR13190:SF1">
    <property type="entry name" value="AUTOPHAGY-RELATED 2, ISOFORM A"/>
    <property type="match status" value="1"/>
</dbReference>
<keyword evidence="7" id="KW-0072">Autophagy</keyword>